<feature type="domain" description="Retrotransposon gag" evidence="1">
    <location>
        <begin position="139"/>
        <end position="210"/>
    </location>
</feature>
<dbReference type="InterPro" id="IPR021109">
    <property type="entry name" value="Peptidase_aspartic_dom_sf"/>
</dbReference>
<protein>
    <recommendedName>
        <fullName evidence="1">Retrotransposon gag domain-containing protein</fullName>
    </recommendedName>
</protein>
<accession>A0A2N9HL80</accession>
<dbReference type="Gene3D" id="2.40.70.10">
    <property type="entry name" value="Acid Proteases"/>
    <property type="match status" value="1"/>
</dbReference>
<proteinExistence type="predicted"/>
<reference evidence="2" key="1">
    <citation type="submission" date="2018-02" db="EMBL/GenBank/DDBJ databases">
        <authorList>
            <person name="Cohen D.B."/>
            <person name="Kent A.D."/>
        </authorList>
    </citation>
    <scope>NUCLEOTIDE SEQUENCE</scope>
</reference>
<gene>
    <name evidence="2" type="ORF">FSB_LOCUS42808</name>
</gene>
<name>A0A2N9HL80_FAGSY</name>
<dbReference type="PANTHER" id="PTHR33223">
    <property type="entry name" value="CCHC-TYPE DOMAIN-CONTAINING PROTEIN"/>
    <property type="match status" value="1"/>
</dbReference>
<evidence type="ECO:0000313" key="2">
    <source>
        <dbReference type="EMBL" id="SPD14926.1"/>
    </source>
</evidence>
<evidence type="ECO:0000259" key="1">
    <source>
        <dbReference type="Pfam" id="PF03732"/>
    </source>
</evidence>
<dbReference type="Pfam" id="PF03732">
    <property type="entry name" value="Retrotrans_gag"/>
    <property type="match status" value="1"/>
</dbReference>
<sequence>MSEGNEFAKMLGHIKSSMKHIVDRLQKLEDHQMKTHEEENVEVVDLDKIEKNKDYTKFTEEIKGKVDLKQKTLRKNQGFDDYLFSMGGMATEPSMQQPPKVSIPEADKYNGSGDPKQHLRQYLSFVKMKGLNEIQVLNAFPFSLTGSASKWYYTLDMGKVKGWTELVNAFLTQFSFNTMIDIMLRDLDTTKQKERETFSEYLVRWREKASKMINRLGEKDQKSGHSTDECFHLQNDIQDLIDKDIIPKPNPPTMPNIHQNPLPNYQRVLPPNQLNYIEEEEFIFAIDDEVWMNFYKPTNGDSCHSTRIGKHFKPPHLEVEHPDREGLEREVPNDALRGALAEKEVPMTTSPKEVLSIMGEENVGVIISFTDKDLPPDGARHNRALYITVECLKAKVPRVLVDNGSKLNVCPFKTATTLGIKRDQISPSSLTIRTCDNSNRSVMGTFKVPCKIGPVNAIVVFHILNIPTSYNLLLGKAWMHPLGKFGQGITEPIKVHTQEATCKYGLGYKGDMKIIMKNKKTPNGNFVKAGESFPYCGFLEPCVKNEEKLLGLEIFFSSKLTLKDTLEEEDTKAAKTEAKDLVDYLGPKAMRLFDGDVLMLEDDEAAIIVWARLVQISEIYAHFDLAAFLRYWDYISNPISLADRLDESCFQLFDHFFFDLQYLLELHATQLLLNRLDLWESRYAMLHDVRVDPKYILI</sequence>
<dbReference type="InterPro" id="IPR005162">
    <property type="entry name" value="Retrotrans_gag_dom"/>
</dbReference>
<organism evidence="2">
    <name type="scientific">Fagus sylvatica</name>
    <name type="common">Beechnut</name>
    <dbReference type="NCBI Taxonomy" id="28930"/>
    <lineage>
        <taxon>Eukaryota</taxon>
        <taxon>Viridiplantae</taxon>
        <taxon>Streptophyta</taxon>
        <taxon>Embryophyta</taxon>
        <taxon>Tracheophyta</taxon>
        <taxon>Spermatophyta</taxon>
        <taxon>Magnoliopsida</taxon>
        <taxon>eudicotyledons</taxon>
        <taxon>Gunneridae</taxon>
        <taxon>Pentapetalae</taxon>
        <taxon>rosids</taxon>
        <taxon>fabids</taxon>
        <taxon>Fagales</taxon>
        <taxon>Fagaceae</taxon>
        <taxon>Fagus</taxon>
    </lineage>
</organism>
<dbReference type="EMBL" id="OIVN01004002">
    <property type="protein sequence ID" value="SPD14926.1"/>
    <property type="molecule type" value="Genomic_DNA"/>
</dbReference>
<dbReference type="AlphaFoldDB" id="A0A2N9HL80"/>
<dbReference type="PANTHER" id="PTHR33223:SF8">
    <property type="entry name" value="OS04G0172440 PROTEIN"/>
    <property type="match status" value="1"/>
</dbReference>
<dbReference type="CDD" id="cd00303">
    <property type="entry name" value="retropepsin_like"/>
    <property type="match status" value="1"/>
</dbReference>